<name>A0A1J1IG65_9DIPT</name>
<gene>
    <name evidence="1" type="ORF">CLUMA_CG012532</name>
</gene>
<proteinExistence type="predicted"/>
<protein>
    <submittedName>
        <fullName evidence="1">CLUMA_CG012532, isoform A</fullName>
    </submittedName>
</protein>
<reference evidence="1 2" key="1">
    <citation type="submission" date="2015-04" db="EMBL/GenBank/DDBJ databases">
        <authorList>
            <person name="Syromyatnikov M.Y."/>
            <person name="Popov V.N."/>
        </authorList>
    </citation>
    <scope>NUCLEOTIDE SEQUENCE [LARGE SCALE GENOMIC DNA]</scope>
</reference>
<evidence type="ECO:0000313" key="1">
    <source>
        <dbReference type="EMBL" id="CRK99208.1"/>
    </source>
</evidence>
<accession>A0A1J1IG65</accession>
<dbReference type="Proteomes" id="UP000183832">
    <property type="component" value="Unassembled WGS sequence"/>
</dbReference>
<sequence>MFWRGKLQQVFNFCYKFSLISINKSSQKRNVHSVAFSQHGDKERIKDIFIRGTRIFMIATSGYTYHKAGYKRDSNAQTRKTSLKKAFRSLFSDFHSKAALGTMQGVISLFPDKISSKSLCLKMDPNNEASTLFYA</sequence>
<keyword evidence="2" id="KW-1185">Reference proteome</keyword>
<dbReference type="EMBL" id="CVRI01000049">
    <property type="protein sequence ID" value="CRK99208.1"/>
    <property type="molecule type" value="Genomic_DNA"/>
</dbReference>
<organism evidence="1 2">
    <name type="scientific">Clunio marinus</name>
    <dbReference type="NCBI Taxonomy" id="568069"/>
    <lineage>
        <taxon>Eukaryota</taxon>
        <taxon>Metazoa</taxon>
        <taxon>Ecdysozoa</taxon>
        <taxon>Arthropoda</taxon>
        <taxon>Hexapoda</taxon>
        <taxon>Insecta</taxon>
        <taxon>Pterygota</taxon>
        <taxon>Neoptera</taxon>
        <taxon>Endopterygota</taxon>
        <taxon>Diptera</taxon>
        <taxon>Nematocera</taxon>
        <taxon>Chironomoidea</taxon>
        <taxon>Chironomidae</taxon>
        <taxon>Clunio</taxon>
    </lineage>
</organism>
<dbReference type="AlphaFoldDB" id="A0A1J1IG65"/>
<evidence type="ECO:0000313" key="2">
    <source>
        <dbReference type="Proteomes" id="UP000183832"/>
    </source>
</evidence>